<feature type="compositionally biased region" description="Low complexity" evidence="1">
    <location>
        <begin position="1"/>
        <end position="18"/>
    </location>
</feature>
<dbReference type="KEGG" id="lamb:KBB96_04150"/>
<feature type="region of interest" description="Disordered" evidence="1">
    <location>
        <begin position="1"/>
        <end position="21"/>
    </location>
</feature>
<reference evidence="2" key="1">
    <citation type="submission" date="2021-04" db="EMBL/GenBank/DDBJ databases">
        <title>Luteolibacter sp. 32A isolated from the skin of an Anderson's salamander (Ambystoma andersonii).</title>
        <authorList>
            <person name="Spergser J."/>
            <person name="Busse H.-J."/>
        </authorList>
    </citation>
    <scope>NUCLEOTIDE SEQUENCE</scope>
    <source>
        <strain evidence="2">32A</strain>
    </source>
</reference>
<organism evidence="2 3">
    <name type="scientific">Luteolibacter ambystomatis</name>
    <dbReference type="NCBI Taxonomy" id="2824561"/>
    <lineage>
        <taxon>Bacteria</taxon>
        <taxon>Pseudomonadati</taxon>
        <taxon>Verrucomicrobiota</taxon>
        <taxon>Verrucomicrobiia</taxon>
        <taxon>Verrucomicrobiales</taxon>
        <taxon>Verrucomicrobiaceae</taxon>
        <taxon>Luteolibacter</taxon>
    </lineage>
</organism>
<dbReference type="AlphaFoldDB" id="A0A975J133"/>
<dbReference type="Proteomes" id="UP000676169">
    <property type="component" value="Chromosome"/>
</dbReference>
<evidence type="ECO:0000313" key="2">
    <source>
        <dbReference type="EMBL" id="QUE52086.1"/>
    </source>
</evidence>
<keyword evidence="3" id="KW-1185">Reference proteome</keyword>
<accession>A0A975J133</accession>
<dbReference type="EMBL" id="CP073100">
    <property type="protein sequence ID" value="QUE52086.1"/>
    <property type="molecule type" value="Genomic_DNA"/>
</dbReference>
<protein>
    <submittedName>
        <fullName evidence="2">Uncharacterized protein</fullName>
    </submittedName>
</protein>
<dbReference type="RefSeq" id="WP_211632620.1">
    <property type="nucleotide sequence ID" value="NZ_CP073100.1"/>
</dbReference>
<name>A0A975J133_9BACT</name>
<evidence type="ECO:0000256" key="1">
    <source>
        <dbReference type="SAM" id="MobiDB-lite"/>
    </source>
</evidence>
<sequence>MEPLAASAPVSARSRPTSTGASLEDRFANLMKAGGSAAALAAAKALTGKECENAISFLFSYGTNKDPEFVARELADSGFPTVC</sequence>
<evidence type="ECO:0000313" key="3">
    <source>
        <dbReference type="Proteomes" id="UP000676169"/>
    </source>
</evidence>
<proteinExistence type="predicted"/>
<gene>
    <name evidence="2" type="ORF">KBB96_04150</name>
</gene>